<name>A0A9D4WXD9_PEA</name>
<organism evidence="1 2">
    <name type="scientific">Pisum sativum</name>
    <name type="common">Garden pea</name>
    <name type="synonym">Lathyrus oleraceus</name>
    <dbReference type="NCBI Taxonomy" id="3888"/>
    <lineage>
        <taxon>Eukaryota</taxon>
        <taxon>Viridiplantae</taxon>
        <taxon>Streptophyta</taxon>
        <taxon>Embryophyta</taxon>
        <taxon>Tracheophyta</taxon>
        <taxon>Spermatophyta</taxon>
        <taxon>Magnoliopsida</taxon>
        <taxon>eudicotyledons</taxon>
        <taxon>Gunneridae</taxon>
        <taxon>Pentapetalae</taxon>
        <taxon>rosids</taxon>
        <taxon>fabids</taxon>
        <taxon>Fabales</taxon>
        <taxon>Fabaceae</taxon>
        <taxon>Papilionoideae</taxon>
        <taxon>50 kb inversion clade</taxon>
        <taxon>NPAAA clade</taxon>
        <taxon>Hologalegina</taxon>
        <taxon>IRL clade</taxon>
        <taxon>Fabeae</taxon>
        <taxon>Lathyrus</taxon>
    </lineage>
</organism>
<dbReference type="AlphaFoldDB" id="A0A9D4WXD9"/>
<proteinExistence type="predicted"/>
<evidence type="ECO:0000313" key="2">
    <source>
        <dbReference type="Proteomes" id="UP001058974"/>
    </source>
</evidence>
<sequence>MFCFPRSQPIPDLRKNQIPRRTPPMIANNKGTRKVEMKAKIASISTNLNSVSILNEKIFKDWKENIEIVLGCMDFDIALKKEQSVSPTESTTSEERKNYEKWDRFNRIGLMIIKRDIS</sequence>
<comment type="caution">
    <text evidence="1">The sequence shown here is derived from an EMBL/GenBank/DDBJ whole genome shotgun (WGS) entry which is preliminary data.</text>
</comment>
<dbReference type="Gramene" id="Psat05G0433800-T1">
    <property type="protein sequence ID" value="KAI5408460.1"/>
    <property type="gene ID" value="KIW84_054338"/>
</dbReference>
<dbReference type="Proteomes" id="UP001058974">
    <property type="component" value="Chromosome 5"/>
</dbReference>
<reference evidence="1 2" key="1">
    <citation type="journal article" date="2022" name="Nat. Genet.">
        <title>Improved pea reference genome and pan-genome highlight genomic features and evolutionary characteristics.</title>
        <authorList>
            <person name="Yang T."/>
            <person name="Liu R."/>
            <person name="Luo Y."/>
            <person name="Hu S."/>
            <person name="Wang D."/>
            <person name="Wang C."/>
            <person name="Pandey M.K."/>
            <person name="Ge S."/>
            <person name="Xu Q."/>
            <person name="Li N."/>
            <person name="Li G."/>
            <person name="Huang Y."/>
            <person name="Saxena R.K."/>
            <person name="Ji Y."/>
            <person name="Li M."/>
            <person name="Yan X."/>
            <person name="He Y."/>
            <person name="Liu Y."/>
            <person name="Wang X."/>
            <person name="Xiang C."/>
            <person name="Varshney R.K."/>
            <person name="Ding H."/>
            <person name="Gao S."/>
            <person name="Zong X."/>
        </authorList>
    </citation>
    <scope>NUCLEOTIDE SEQUENCE [LARGE SCALE GENOMIC DNA]</scope>
    <source>
        <strain evidence="1 2">cv. Zhongwan 6</strain>
    </source>
</reference>
<keyword evidence="2" id="KW-1185">Reference proteome</keyword>
<gene>
    <name evidence="1" type="ORF">KIW84_054338</name>
</gene>
<dbReference type="EMBL" id="JAMSHJ010000005">
    <property type="protein sequence ID" value="KAI5408460.1"/>
    <property type="molecule type" value="Genomic_DNA"/>
</dbReference>
<evidence type="ECO:0000313" key="1">
    <source>
        <dbReference type="EMBL" id="KAI5408460.1"/>
    </source>
</evidence>
<protein>
    <submittedName>
        <fullName evidence="1">Uncharacterized protein</fullName>
    </submittedName>
</protein>
<accession>A0A9D4WXD9</accession>